<sequence length="850" mass="93866">MSAALAHASRLKPEVRLAQAVSQFVADLSSDQKATFYHSRSQSCNSPPDPQDVMRLTAEIDQQAYGKIGSRRCFGPRLTNFLQAIQQYAALGDIIIGGAQNLLASGVWSLVRISILSIINFGSFLETVSLLLMAIGRSAPRYQMMGLLYRRSKTLQSYLSEYFVVVVGLCHQLLKFSQKSKFGQFASAVSNPNMGSYQSELDVWANAIKEEVNLQVAKTTEEEAQENSRMRTLSRKFLQSKSVHQRMKTKIKLLDLCSVYDYETTWKQTRKVGNATLFSRSLEYQAWKDRANASRSTLICTGKLGCGKSVLLANIVDDLNLHFRGESITVAYFFCRHDNPDSLKARTIIGSLARQLLRPIPDLSMASGFLDETASALDFNGIFGLLKRSLPSDCKVSFILDGLDECDSAELDLVVEVLQRLQNEILLLLCISLRLEPSKTAKAELEDCIQSTRLVVGNPALIVEIQSTLLEGSQGMFLWAALQIESLCTMSTDGEIRDALVDLPSDLSETFSRILRKSKGLGAAYQRRILELVSVARRPLAIEELREALSVVPGDTVWNPARLLNDVHKTIGCCGCLLSFDEEDLTVRLMHHSVKQYILSGSKNSTDIPFTIESAERKMADVILTYLSYGVFETRLSAAVAPQIETGSAPSTIIRSTLDSSNSIQSLALKFLKSRATPGRDIGSTLAETSKLLGPRSVDGFHFLPYAKLYWFQHISCSSDPPPADYEHFLKVSEGKMVITNITALILAIRTGREALIKAMLAADDLDVNATDKQDSTPLSWAVKEGRTGVVALLLANEEVYLDCKDSQQRTPLSLAARLGHKAIVQLLLTSDKVDVDSKDLRGRTPLSMG</sequence>
<reference evidence="5" key="1">
    <citation type="journal article" date="2020" name="Stud. Mycol.">
        <title>101 Dothideomycetes genomes: a test case for predicting lifestyles and emergence of pathogens.</title>
        <authorList>
            <person name="Haridas S."/>
            <person name="Albert R."/>
            <person name="Binder M."/>
            <person name="Bloem J."/>
            <person name="Labutti K."/>
            <person name="Salamov A."/>
            <person name="Andreopoulos B."/>
            <person name="Baker S."/>
            <person name="Barry K."/>
            <person name="Bills G."/>
            <person name="Bluhm B."/>
            <person name="Cannon C."/>
            <person name="Castanera R."/>
            <person name="Culley D."/>
            <person name="Daum C."/>
            <person name="Ezra D."/>
            <person name="Gonzalez J."/>
            <person name="Henrissat B."/>
            <person name="Kuo A."/>
            <person name="Liang C."/>
            <person name="Lipzen A."/>
            <person name="Lutzoni F."/>
            <person name="Magnuson J."/>
            <person name="Mondo S."/>
            <person name="Nolan M."/>
            <person name="Ohm R."/>
            <person name="Pangilinan J."/>
            <person name="Park H.-J."/>
            <person name="Ramirez L."/>
            <person name="Alfaro M."/>
            <person name="Sun H."/>
            <person name="Tritt A."/>
            <person name="Yoshinaga Y."/>
            <person name="Zwiers L.-H."/>
            <person name="Turgeon B."/>
            <person name="Goodwin S."/>
            <person name="Spatafora J."/>
            <person name="Crous P."/>
            <person name="Grigoriev I."/>
        </authorList>
    </citation>
    <scope>NUCLEOTIDE SEQUENCE</scope>
    <source>
        <strain evidence="5">Tuck. ex Michener</strain>
    </source>
</reference>
<evidence type="ECO:0000313" key="5">
    <source>
        <dbReference type="EMBL" id="KAF2235620.1"/>
    </source>
</evidence>
<gene>
    <name evidence="5" type="ORF">EV356DRAFT_514144</name>
</gene>
<dbReference type="InterPro" id="IPR036770">
    <property type="entry name" value="Ankyrin_rpt-contain_sf"/>
</dbReference>
<dbReference type="Gene3D" id="3.40.50.300">
    <property type="entry name" value="P-loop containing nucleotide triphosphate hydrolases"/>
    <property type="match status" value="1"/>
</dbReference>
<feature type="domain" description="GPI inositol-deacylase winged helix" evidence="2">
    <location>
        <begin position="524"/>
        <end position="605"/>
    </location>
</feature>
<dbReference type="Pfam" id="PF12796">
    <property type="entry name" value="Ank_2"/>
    <property type="match status" value="1"/>
</dbReference>
<dbReference type="OrthoDB" id="7464126at2759"/>
<dbReference type="EMBL" id="ML991790">
    <property type="protein sequence ID" value="KAF2235620.1"/>
    <property type="molecule type" value="Genomic_DNA"/>
</dbReference>
<dbReference type="AlphaFoldDB" id="A0A6A6HDQ6"/>
<keyword evidence="1" id="KW-0677">Repeat</keyword>
<accession>A0A6A6HDQ6</accession>
<keyword evidence="6" id="KW-1185">Reference proteome</keyword>
<dbReference type="PANTHER" id="PTHR10039:SF10">
    <property type="entry name" value="NACHT DOMAIN-CONTAINING PROTEIN"/>
    <property type="match status" value="1"/>
</dbReference>
<dbReference type="InterPro" id="IPR056125">
    <property type="entry name" value="DUF7708"/>
</dbReference>
<dbReference type="SUPFAM" id="SSF52540">
    <property type="entry name" value="P-loop containing nucleoside triphosphate hydrolases"/>
    <property type="match status" value="1"/>
</dbReference>
<evidence type="ECO:0000256" key="1">
    <source>
        <dbReference type="ARBA" id="ARBA00022737"/>
    </source>
</evidence>
<dbReference type="InterPro" id="IPR002110">
    <property type="entry name" value="Ankyrin_rpt"/>
</dbReference>
<feature type="domain" description="DUF7708" evidence="3">
    <location>
        <begin position="78"/>
        <end position="210"/>
    </location>
</feature>
<dbReference type="InterPro" id="IPR056884">
    <property type="entry name" value="NPHP3-like_N"/>
</dbReference>
<dbReference type="SUPFAM" id="SSF48403">
    <property type="entry name" value="Ankyrin repeat"/>
    <property type="match status" value="1"/>
</dbReference>
<dbReference type="InterPro" id="IPR027417">
    <property type="entry name" value="P-loop_NTPase"/>
</dbReference>
<organism evidence="5 6">
    <name type="scientific">Viridothelium virens</name>
    <name type="common">Speckled blister lichen</name>
    <name type="synonym">Trypethelium virens</name>
    <dbReference type="NCBI Taxonomy" id="1048519"/>
    <lineage>
        <taxon>Eukaryota</taxon>
        <taxon>Fungi</taxon>
        <taxon>Dikarya</taxon>
        <taxon>Ascomycota</taxon>
        <taxon>Pezizomycotina</taxon>
        <taxon>Dothideomycetes</taxon>
        <taxon>Dothideomycetes incertae sedis</taxon>
        <taxon>Trypetheliales</taxon>
        <taxon>Trypetheliaceae</taxon>
        <taxon>Viridothelium</taxon>
    </lineage>
</organism>
<name>A0A6A6HDQ6_VIRVR</name>
<dbReference type="Pfam" id="PF24809">
    <property type="entry name" value="DUF7708"/>
    <property type="match status" value="1"/>
</dbReference>
<dbReference type="Pfam" id="PF22939">
    <property type="entry name" value="WHD_GPIID"/>
    <property type="match status" value="1"/>
</dbReference>
<dbReference type="Proteomes" id="UP000800092">
    <property type="component" value="Unassembled WGS sequence"/>
</dbReference>
<dbReference type="Gene3D" id="1.25.40.20">
    <property type="entry name" value="Ankyrin repeat-containing domain"/>
    <property type="match status" value="1"/>
</dbReference>
<proteinExistence type="predicted"/>
<dbReference type="InterPro" id="IPR054471">
    <property type="entry name" value="GPIID_WHD"/>
</dbReference>
<dbReference type="Pfam" id="PF24883">
    <property type="entry name" value="NPHP3_N"/>
    <property type="match status" value="1"/>
</dbReference>
<protein>
    <submittedName>
        <fullName evidence="5">Uncharacterized protein</fullName>
    </submittedName>
</protein>
<feature type="domain" description="Nephrocystin 3-like N-terminal" evidence="4">
    <location>
        <begin position="278"/>
        <end position="423"/>
    </location>
</feature>
<dbReference type="Pfam" id="PF00023">
    <property type="entry name" value="Ank"/>
    <property type="match status" value="1"/>
</dbReference>
<dbReference type="SMART" id="SM00248">
    <property type="entry name" value="ANK"/>
    <property type="match status" value="3"/>
</dbReference>
<dbReference type="PANTHER" id="PTHR10039">
    <property type="entry name" value="AMELOGENIN"/>
    <property type="match status" value="1"/>
</dbReference>
<evidence type="ECO:0000259" key="3">
    <source>
        <dbReference type="Pfam" id="PF24809"/>
    </source>
</evidence>
<evidence type="ECO:0000259" key="2">
    <source>
        <dbReference type="Pfam" id="PF22939"/>
    </source>
</evidence>
<evidence type="ECO:0000313" key="6">
    <source>
        <dbReference type="Proteomes" id="UP000800092"/>
    </source>
</evidence>
<evidence type="ECO:0000259" key="4">
    <source>
        <dbReference type="Pfam" id="PF24883"/>
    </source>
</evidence>